<reference evidence="2" key="1">
    <citation type="submission" date="2013-08" db="EMBL/GenBank/DDBJ databases">
        <authorList>
            <person name="Mendez C."/>
            <person name="Richter M."/>
            <person name="Ferrer M."/>
            <person name="Sanchez J."/>
        </authorList>
    </citation>
    <scope>NUCLEOTIDE SEQUENCE</scope>
</reference>
<accession>T0YXI5</accession>
<reference evidence="2" key="2">
    <citation type="journal article" date="2014" name="ISME J.">
        <title>Microbial stratification in low pH oxic and suboxic macroscopic growths along an acid mine drainage.</title>
        <authorList>
            <person name="Mendez-Garcia C."/>
            <person name="Mesa V."/>
            <person name="Sprenger R.R."/>
            <person name="Richter M."/>
            <person name="Diez M.S."/>
            <person name="Solano J."/>
            <person name="Bargiela R."/>
            <person name="Golyshina O.V."/>
            <person name="Manteca A."/>
            <person name="Ramos J.L."/>
            <person name="Gallego J.R."/>
            <person name="Llorente I."/>
            <person name="Martins Dos Santos V.A."/>
            <person name="Jensen O.N."/>
            <person name="Pelaez A.I."/>
            <person name="Sanchez J."/>
            <person name="Ferrer M."/>
        </authorList>
    </citation>
    <scope>NUCLEOTIDE SEQUENCE</scope>
</reference>
<comment type="caution">
    <text evidence="2">The sequence shown here is derived from an EMBL/GenBank/DDBJ whole genome shotgun (WGS) entry which is preliminary data.</text>
</comment>
<evidence type="ECO:0000256" key="1">
    <source>
        <dbReference type="SAM" id="MobiDB-lite"/>
    </source>
</evidence>
<sequence>MMPDWMALGPLRSAEGALPRELRDFLHLPGPQTLLVRGPPGSGKSTLALGLASTFPGARLFVSSRVSRSKLLLQYPWVGGLLGHGLEVIDSTSHPGSIQHALQALTASRSVVSPSREEEGEMAGFLWLPPALQEAWSRLDPKVPTVVVVDSWDALIQQYLNPVSRDEGLPGPRPVGPGEDAPEPDDPGPCPPGDRPGDRPARSP</sequence>
<feature type="non-terminal residue" evidence="2">
    <location>
        <position position="204"/>
    </location>
</feature>
<feature type="region of interest" description="Disordered" evidence="1">
    <location>
        <begin position="163"/>
        <end position="204"/>
    </location>
</feature>
<dbReference type="InterPro" id="IPR027417">
    <property type="entry name" value="P-loop_NTPase"/>
</dbReference>
<dbReference type="EMBL" id="AUZY01009944">
    <property type="protein sequence ID" value="EQD40346.1"/>
    <property type="molecule type" value="Genomic_DNA"/>
</dbReference>
<name>T0YXI5_9ZZZZ</name>
<dbReference type="AlphaFoldDB" id="T0YXI5"/>
<dbReference type="SUPFAM" id="SSF52540">
    <property type="entry name" value="P-loop containing nucleoside triphosphate hydrolases"/>
    <property type="match status" value="1"/>
</dbReference>
<organism evidence="2">
    <name type="scientific">mine drainage metagenome</name>
    <dbReference type="NCBI Taxonomy" id="410659"/>
    <lineage>
        <taxon>unclassified sequences</taxon>
        <taxon>metagenomes</taxon>
        <taxon>ecological metagenomes</taxon>
    </lineage>
</organism>
<protein>
    <submittedName>
        <fullName evidence="2">Uncharacterized protein</fullName>
    </submittedName>
</protein>
<feature type="compositionally biased region" description="Basic and acidic residues" evidence="1">
    <location>
        <begin position="195"/>
        <end position="204"/>
    </location>
</feature>
<proteinExistence type="predicted"/>
<dbReference type="Gene3D" id="3.40.50.300">
    <property type="entry name" value="P-loop containing nucleotide triphosphate hydrolases"/>
    <property type="match status" value="1"/>
</dbReference>
<evidence type="ECO:0000313" key="2">
    <source>
        <dbReference type="EMBL" id="EQD40346.1"/>
    </source>
</evidence>
<gene>
    <name evidence="2" type="ORF">B1B_14953</name>
</gene>